<dbReference type="STRING" id="417292.SAMN05421806_1011259"/>
<sequence>MPGMSHRHPESLEVPHTLESLVIRHTYRLPVPEAPEVGRGAVVARQLDAVLLSAGFKLSAPLFARVGGLAPETVAELGRRTLDTVRRIVGDHVEHNVYFIDFPRNVPETQAFWLECVRKALLDEEAWEGTLGQLRDGLVDLVSLPAYGRYQHTYEELLARHEELVEAAGDRVTVLHLGRTVEEEARELYLALAGSRTPLGEEHLEDLGVLAAHCVDGVQPGEIPVREHRAVVNKARLGAGSGLLLDTVTDVLRLACALAGGDVSLREPTKFVKLSRPVRRALLAGLDAVVSASPAKLADVRVHREAWKRLGERLHPHEYPRWPSAARVFAVARGEEKVPSLAGRTEALLAEGDVAGAAQLLTSAPGVLLRSVDRLLRLARTDEEREAVLAAVGQAAPKAAGRVLLSVRLHLLNRGGRLEQGGARRVFVNRLGRAWVAEDTRPALPAAVRDRLVSVLDAEIAGRLPEPGPVLVDPDMLEVALPLSGKAVSSGIGVLPRGSVSPVDGELLRFFTYWKERRETTDYDLSALVLDEEYEEVTWLSYTRLADVEGRHSGDVTEAPDGASEFIELRLGAVRGPYIVPEVLLYSGESFLEVAESFFGFMLREGEQQGRPFEPRTVRMKSELRGPGRVALPLVFRRDGEGRWHAHWLHLYLKGSPQANRVEENKVTVGALLRGIVDREQLTVRWLLGLMRGAEVTVWDGVSVPERPVTFIGMRRPEGLHPEARVLTPENLRDVVPA</sequence>
<keyword evidence="2" id="KW-1185">Reference proteome</keyword>
<dbReference type="AlphaFoldDB" id="A0A1G8V4Z6"/>
<evidence type="ECO:0000313" key="2">
    <source>
        <dbReference type="Proteomes" id="UP000199155"/>
    </source>
</evidence>
<dbReference type="Proteomes" id="UP000199155">
    <property type="component" value="Unassembled WGS sequence"/>
</dbReference>
<protein>
    <recommendedName>
        <fullName evidence="3">TerD domain-containing protein</fullName>
    </recommendedName>
</protein>
<organism evidence="1 2">
    <name type="scientific">Streptomyces indicus</name>
    <dbReference type="NCBI Taxonomy" id="417292"/>
    <lineage>
        <taxon>Bacteria</taxon>
        <taxon>Bacillati</taxon>
        <taxon>Actinomycetota</taxon>
        <taxon>Actinomycetes</taxon>
        <taxon>Kitasatosporales</taxon>
        <taxon>Streptomycetaceae</taxon>
        <taxon>Streptomyces</taxon>
    </lineage>
</organism>
<dbReference type="EMBL" id="FNFF01000001">
    <property type="protein sequence ID" value="SDJ61113.1"/>
    <property type="molecule type" value="Genomic_DNA"/>
</dbReference>
<reference evidence="1 2" key="1">
    <citation type="submission" date="2016-10" db="EMBL/GenBank/DDBJ databases">
        <authorList>
            <person name="de Groot N.N."/>
        </authorList>
    </citation>
    <scope>NUCLEOTIDE SEQUENCE [LARGE SCALE GENOMIC DNA]</scope>
    <source>
        <strain evidence="1 2">CGMCC 4.5727</strain>
    </source>
</reference>
<evidence type="ECO:0008006" key="3">
    <source>
        <dbReference type="Google" id="ProtNLM"/>
    </source>
</evidence>
<accession>A0A1G8V4Z6</accession>
<gene>
    <name evidence="1" type="ORF">SAMN05421806_1011259</name>
</gene>
<name>A0A1G8V4Z6_9ACTN</name>
<proteinExistence type="predicted"/>
<evidence type="ECO:0000313" key="1">
    <source>
        <dbReference type="EMBL" id="SDJ61113.1"/>
    </source>
</evidence>